<dbReference type="Pfam" id="PF14551">
    <property type="entry name" value="MCM_N"/>
    <property type="match status" value="1"/>
</dbReference>
<feature type="compositionally biased region" description="Acidic residues" evidence="13">
    <location>
        <begin position="760"/>
        <end position="773"/>
    </location>
</feature>
<accession>A0A061H8E2</accession>
<dbReference type="HOGENOM" id="CLU_000995_6_0_1"/>
<dbReference type="InterPro" id="IPR056575">
    <property type="entry name" value="WH_MCM3_C"/>
</dbReference>
<dbReference type="Gene3D" id="2.20.28.10">
    <property type="match status" value="1"/>
</dbReference>
<feature type="compositionally biased region" description="Gly residues" evidence="13">
    <location>
        <begin position="741"/>
        <end position="757"/>
    </location>
</feature>
<dbReference type="Pfam" id="PF23191">
    <property type="entry name" value="WHD_MCM3_C"/>
    <property type="match status" value="1"/>
</dbReference>
<dbReference type="GO" id="GO:0006271">
    <property type="term" value="P:DNA strand elongation involved in DNA replication"/>
    <property type="evidence" value="ECO:0007669"/>
    <property type="project" value="TreeGrafter"/>
</dbReference>
<dbReference type="SUPFAM" id="SSF50249">
    <property type="entry name" value="Nucleic acid-binding proteins"/>
    <property type="match status" value="1"/>
</dbReference>
<dbReference type="PRINTS" id="PR01659">
    <property type="entry name" value="MCMPROTEIN3"/>
</dbReference>
<dbReference type="GO" id="GO:1902975">
    <property type="term" value="P:mitotic DNA replication initiation"/>
    <property type="evidence" value="ECO:0007669"/>
    <property type="project" value="TreeGrafter"/>
</dbReference>
<evidence type="ECO:0000256" key="2">
    <source>
        <dbReference type="ARBA" id="ARBA00008010"/>
    </source>
</evidence>
<evidence type="ECO:0000256" key="8">
    <source>
        <dbReference type="ARBA" id="ARBA00023125"/>
    </source>
</evidence>
<dbReference type="PROSITE" id="PS50051">
    <property type="entry name" value="MCM_2"/>
    <property type="match status" value="1"/>
</dbReference>
<dbReference type="InterPro" id="IPR008046">
    <property type="entry name" value="Mcm3"/>
</dbReference>
<dbReference type="OrthoDB" id="1882346at2759"/>
<feature type="compositionally biased region" description="Acidic residues" evidence="13">
    <location>
        <begin position="705"/>
        <end position="715"/>
    </location>
</feature>
<dbReference type="SUPFAM" id="SSF52540">
    <property type="entry name" value="P-loop containing nucleoside triphosphate hydrolases"/>
    <property type="match status" value="1"/>
</dbReference>
<dbReference type="GO" id="GO:0000727">
    <property type="term" value="P:double-strand break repair via break-induced replication"/>
    <property type="evidence" value="ECO:0007669"/>
    <property type="project" value="TreeGrafter"/>
</dbReference>
<dbReference type="GO" id="GO:0043596">
    <property type="term" value="C:nuclear replication fork"/>
    <property type="evidence" value="ECO:0007669"/>
    <property type="project" value="UniProtKB-ARBA"/>
</dbReference>
<evidence type="ECO:0000256" key="13">
    <source>
        <dbReference type="SAM" id="MobiDB-lite"/>
    </source>
</evidence>
<dbReference type="Gene3D" id="2.40.50.140">
    <property type="entry name" value="Nucleic acid-binding proteins"/>
    <property type="match status" value="1"/>
</dbReference>
<dbReference type="GO" id="GO:0003697">
    <property type="term" value="F:single-stranded DNA binding"/>
    <property type="evidence" value="ECO:0007669"/>
    <property type="project" value="TreeGrafter"/>
</dbReference>
<dbReference type="PANTHER" id="PTHR11630:SF46">
    <property type="entry name" value="DNA REPLICATION LICENSING FACTOR MCM3-RELATED"/>
    <property type="match status" value="1"/>
</dbReference>
<evidence type="ECO:0000256" key="10">
    <source>
        <dbReference type="ARBA" id="ARBA00047995"/>
    </source>
</evidence>
<evidence type="ECO:0000256" key="6">
    <source>
        <dbReference type="ARBA" id="ARBA00022806"/>
    </source>
</evidence>
<feature type="domain" description="MCM C-terminal AAA(+) ATPase" evidence="14">
    <location>
        <begin position="309"/>
        <end position="515"/>
    </location>
</feature>
<dbReference type="EC" id="3.6.4.12" evidence="12"/>
<dbReference type="InterPro" id="IPR003593">
    <property type="entry name" value="AAA+_ATPase"/>
</dbReference>
<dbReference type="PRINTS" id="PR01657">
    <property type="entry name" value="MCMFAMILY"/>
</dbReference>
<dbReference type="InterPro" id="IPR001208">
    <property type="entry name" value="MCM_dom"/>
</dbReference>
<dbReference type="GO" id="GO:0017116">
    <property type="term" value="F:single-stranded DNA helicase activity"/>
    <property type="evidence" value="ECO:0007669"/>
    <property type="project" value="TreeGrafter"/>
</dbReference>
<dbReference type="InterPro" id="IPR027925">
    <property type="entry name" value="MCM_N"/>
</dbReference>
<keyword evidence="4 11" id="KW-0547">Nucleotide-binding</keyword>
<evidence type="ECO:0000256" key="1">
    <source>
        <dbReference type="ARBA" id="ARBA00004123"/>
    </source>
</evidence>
<dbReference type="AlphaFoldDB" id="A0A061H8E2"/>
<dbReference type="SMART" id="SM00350">
    <property type="entry name" value="MCM"/>
    <property type="match status" value="1"/>
</dbReference>
<evidence type="ECO:0000256" key="12">
    <source>
        <dbReference type="RuleBase" id="RU368061"/>
    </source>
</evidence>
<keyword evidence="3 12" id="KW-0235">DNA replication</keyword>
<evidence type="ECO:0000256" key="5">
    <source>
        <dbReference type="ARBA" id="ARBA00022801"/>
    </source>
</evidence>
<keyword evidence="9 12" id="KW-0539">Nucleus</keyword>
<dbReference type="SMART" id="SM00382">
    <property type="entry name" value="AAA"/>
    <property type="match status" value="1"/>
</dbReference>
<comment type="subunit">
    <text evidence="12">Component of the MCM2-7 complex.</text>
</comment>
<reference evidence="15 16" key="1">
    <citation type="journal article" date="2013" name="Plant Cell">
        <title>The transition from a phytopathogenic smut ancestor to an anamorphic biocontrol agent deciphered by comparative whole-genome analysis.</title>
        <authorList>
            <person name="Lefebvre F."/>
            <person name="Joly D.L."/>
            <person name="Labbe C."/>
            <person name="Teichmann B."/>
            <person name="Linning R."/>
            <person name="Belzile F."/>
            <person name="Bakkeren G."/>
            <person name="Belanger R.R."/>
        </authorList>
    </citation>
    <scope>NUCLEOTIDE SEQUENCE [LARGE SCALE GENOMIC DNA]</scope>
    <source>
        <strain evidence="15 16">PF-1</strain>
    </source>
</reference>
<dbReference type="GeneID" id="19317642"/>
<dbReference type="KEGG" id="pfp:PFL1_03533"/>
<keyword evidence="7 11" id="KW-0067">ATP-binding</keyword>
<keyword evidence="6 12" id="KW-0347">Helicase</keyword>
<dbReference type="PANTHER" id="PTHR11630">
    <property type="entry name" value="DNA REPLICATION LICENSING FACTOR MCM FAMILY MEMBER"/>
    <property type="match status" value="1"/>
</dbReference>
<evidence type="ECO:0000313" key="15">
    <source>
        <dbReference type="EMBL" id="EPQ28729.1"/>
    </source>
</evidence>
<evidence type="ECO:0000259" key="14">
    <source>
        <dbReference type="PROSITE" id="PS50051"/>
    </source>
</evidence>
<dbReference type="InterPro" id="IPR041562">
    <property type="entry name" value="MCM_lid"/>
</dbReference>
<protein>
    <recommendedName>
        <fullName evidence="12">DNA replication licensing factor MCM3</fullName>
        <ecNumber evidence="12">3.6.4.12</ecNumber>
    </recommendedName>
</protein>
<dbReference type="GO" id="GO:0005524">
    <property type="term" value="F:ATP binding"/>
    <property type="evidence" value="ECO:0007669"/>
    <property type="project" value="UniProtKB-UniRule"/>
</dbReference>
<evidence type="ECO:0000256" key="9">
    <source>
        <dbReference type="ARBA" id="ARBA00023242"/>
    </source>
</evidence>
<dbReference type="InterPro" id="IPR033762">
    <property type="entry name" value="MCM_OB"/>
</dbReference>
<organism evidence="15 16">
    <name type="scientific">Pseudozyma flocculosa PF-1</name>
    <dbReference type="NCBI Taxonomy" id="1277687"/>
    <lineage>
        <taxon>Eukaryota</taxon>
        <taxon>Fungi</taxon>
        <taxon>Dikarya</taxon>
        <taxon>Basidiomycota</taxon>
        <taxon>Ustilaginomycotina</taxon>
        <taxon>Ustilaginomycetes</taxon>
        <taxon>Ustilaginales</taxon>
        <taxon>Ustilaginaceae</taxon>
        <taxon>Pseudozyma</taxon>
    </lineage>
</organism>
<evidence type="ECO:0000256" key="11">
    <source>
        <dbReference type="RuleBase" id="RU004070"/>
    </source>
</evidence>
<name>A0A061H8E2_9BASI</name>
<dbReference type="Gene3D" id="3.40.50.300">
    <property type="entry name" value="P-loop containing nucleotide triphosphate hydrolases"/>
    <property type="match status" value="1"/>
</dbReference>
<dbReference type="GO" id="GO:0006279">
    <property type="term" value="P:premeiotic DNA replication"/>
    <property type="evidence" value="ECO:0007669"/>
    <property type="project" value="UniProtKB-ARBA"/>
</dbReference>
<proteinExistence type="inferred from homology"/>
<dbReference type="Pfam" id="PF17855">
    <property type="entry name" value="MCM_lid"/>
    <property type="match status" value="1"/>
</dbReference>
<comment type="subcellular location">
    <subcellularLocation>
        <location evidence="1 12">Nucleus</location>
    </subcellularLocation>
</comment>
<dbReference type="Pfam" id="PF17207">
    <property type="entry name" value="MCM_OB"/>
    <property type="match status" value="1"/>
</dbReference>
<feature type="region of interest" description="Disordered" evidence="13">
    <location>
        <begin position="687"/>
        <end position="818"/>
    </location>
</feature>
<comment type="catalytic activity">
    <reaction evidence="10 12">
        <text>ATP + H2O = ADP + phosphate + H(+)</text>
        <dbReference type="Rhea" id="RHEA:13065"/>
        <dbReference type="ChEBI" id="CHEBI:15377"/>
        <dbReference type="ChEBI" id="CHEBI:15378"/>
        <dbReference type="ChEBI" id="CHEBI:30616"/>
        <dbReference type="ChEBI" id="CHEBI:43474"/>
        <dbReference type="ChEBI" id="CHEBI:456216"/>
        <dbReference type="EC" id="3.6.4.12"/>
    </reaction>
</comment>
<keyword evidence="8 11" id="KW-0238">DNA-binding</keyword>
<feature type="region of interest" description="Disordered" evidence="13">
    <location>
        <begin position="834"/>
        <end position="859"/>
    </location>
</feature>
<dbReference type="GO" id="GO:0042555">
    <property type="term" value="C:MCM complex"/>
    <property type="evidence" value="ECO:0007669"/>
    <property type="project" value="UniProtKB-UniRule"/>
</dbReference>
<dbReference type="GO" id="GO:0016887">
    <property type="term" value="F:ATP hydrolysis activity"/>
    <property type="evidence" value="ECO:0007669"/>
    <property type="project" value="RHEA"/>
</dbReference>
<keyword evidence="5 12" id="KW-0378">Hydrolase</keyword>
<dbReference type="GO" id="GO:0031261">
    <property type="term" value="C:DNA replication preinitiation complex"/>
    <property type="evidence" value="ECO:0007669"/>
    <property type="project" value="UniProtKB-ARBA"/>
</dbReference>
<feature type="compositionally biased region" description="Low complexity" evidence="13">
    <location>
        <begin position="834"/>
        <end position="857"/>
    </location>
</feature>
<dbReference type="InterPro" id="IPR031327">
    <property type="entry name" value="MCM"/>
</dbReference>
<dbReference type="FunFam" id="2.20.28.10:FF:000008">
    <property type="entry name" value="DNA helicase"/>
    <property type="match status" value="1"/>
</dbReference>
<evidence type="ECO:0000256" key="4">
    <source>
        <dbReference type="ARBA" id="ARBA00022741"/>
    </source>
</evidence>
<evidence type="ECO:0000313" key="16">
    <source>
        <dbReference type="Proteomes" id="UP000053664"/>
    </source>
</evidence>
<dbReference type="InterPro" id="IPR012340">
    <property type="entry name" value="NA-bd_OB-fold"/>
</dbReference>
<dbReference type="Gene3D" id="3.30.1640.10">
    <property type="entry name" value="mini-chromosome maintenance (MCM) complex, chain A, domain 1"/>
    <property type="match status" value="1"/>
</dbReference>
<dbReference type="EMBL" id="KE361633">
    <property type="protein sequence ID" value="EPQ28729.1"/>
    <property type="molecule type" value="Genomic_DNA"/>
</dbReference>
<dbReference type="InterPro" id="IPR027417">
    <property type="entry name" value="P-loop_NTPase"/>
</dbReference>
<dbReference type="GO" id="GO:0005656">
    <property type="term" value="C:nuclear pre-replicative complex"/>
    <property type="evidence" value="ECO:0007669"/>
    <property type="project" value="UniProtKB-ARBA"/>
</dbReference>
<gene>
    <name evidence="15" type="ORF">PFL1_03533</name>
</gene>
<dbReference type="eggNOG" id="KOG0479">
    <property type="taxonomic scope" value="Eukaryota"/>
</dbReference>
<comment type="function">
    <text evidence="12">Acts as component of the MCM2-7 complex (MCM complex) which is the replicative helicase essential for 'once per cell cycle' DNA replication initiation and elongation in eukaryotic cells. The active ATPase sites in the MCM2-7 ring are formed through the interaction surfaces of two neighboring subunits such that a critical structure of a conserved arginine finger motif is provided in trans relative to the ATP-binding site of the Walker A box of the adjacent subunit. The six ATPase active sites, however, are likely to contribute differentially to the complex helicase activity.</text>
</comment>
<evidence type="ECO:0000256" key="3">
    <source>
        <dbReference type="ARBA" id="ARBA00022705"/>
    </source>
</evidence>
<dbReference type="Pfam" id="PF00493">
    <property type="entry name" value="MCM"/>
    <property type="match status" value="1"/>
</dbReference>
<sequence>MTQPASEINFEVPVLQDDLLRDRARVFAEFLDDETSMTNYRDAVRRMLRVDARRLIVNLDDVRSYNREFATGLLNEPNEYLPAFDAALYSLVETLAVSMKADVVGKQYYIGLRGSFGDHHVNPRTLRSIHIGKMMSLEGIVTRCSLVRPKILKSVHYCEATTNFHQREYRDATMYGTLPPSSTVYPTEDEEGNRLTTEYGHSVFRDHQMISIQEMPERAPPGQLPRSIEVVMDDDMVDRCKPGDRIQLVGMYRSLGNRVGQSSSSTFRTLMVGNNLNLLSSKAGGGIAQAHITDTDIRNINKIAKRKNVFHLLSQSLAPSIYGHDYIKKAVLLLLLGGAEKNLPNGTHIRGDINILMVGDPSTAKSQMLRFVLNTAPLAIATTGRGSSGVGLTAAVTTDKETGERRLEAGAMVLADRGVICIDEFDKMSDIDRVAIHEVMEQQTVTIAKAGIHTSLNARCSVVAAANPIYGQYDVHKDPHKNIALPDSLLSRFDLLFVVTDDVDEQRDRMISEHVLRMHRYLQPGLEEGTPAIDNLDQALDVGAPEGTDADGAAMLGDTSPFEKYNPLLHSGVTASGGRGTSGKKEVLSIAFVKKYIQFAKSRVMPVLTKGAAEWIVNVYSNLRNDELSGNQKRTSPLTARTLETLIRLATAHAKSRLSSKVEERDAEAAEEILRFALFKEVVGSSKRGAHKRRRTDRGSRSPISDDEDDSDNDSDGGAAGATDHGFRGLQTNGRATRSGGRNGDANGNGNGNGGRGGDADDDDDDDDEDEDASGAYVDGSQPRSRPGRSYGTRGATSSQRPKPGLVGPGGMDDDQDAAMDDADEIEAMREAEAAAAAAASSGSAGHSQQQQAASRALSEERLGEFKGLLADLLASGGRLAEEDMVSLEDLLPMINAGMRTEALFDSREARQALEAMNDVNEVMFSDGVVYRI</sequence>
<dbReference type="RefSeq" id="XP_007879244.1">
    <property type="nucleotide sequence ID" value="XM_007881053.1"/>
</dbReference>
<evidence type="ECO:0000256" key="7">
    <source>
        <dbReference type="ARBA" id="ARBA00022840"/>
    </source>
</evidence>
<comment type="similarity">
    <text evidence="2 11">Belongs to the MCM family.</text>
</comment>
<dbReference type="Proteomes" id="UP000053664">
    <property type="component" value="Unassembled WGS sequence"/>
</dbReference>